<dbReference type="InterPro" id="IPR039657">
    <property type="entry name" value="Dimethylallyltransferase"/>
</dbReference>
<keyword evidence="2 11" id="KW-0808">Transferase</keyword>
<keyword evidence="3" id="KW-0203">Cytokinin biosynthesis</keyword>
<accession>A0A7J6X396</accession>
<dbReference type="AlphaFoldDB" id="A0A7J6X396"/>
<evidence type="ECO:0000256" key="9">
    <source>
        <dbReference type="ARBA" id="ARBA00055191"/>
    </source>
</evidence>
<evidence type="ECO:0000256" key="5">
    <source>
        <dbReference type="ARBA" id="ARBA00022840"/>
    </source>
</evidence>
<evidence type="ECO:0000256" key="4">
    <source>
        <dbReference type="ARBA" id="ARBA00022741"/>
    </source>
</evidence>
<gene>
    <name evidence="11" type="ORF">FRX31_006581</name>
</gene>
<dbReference type="EMBL" id="JABWDY010006190">
    <property type="protein sequence ID" value="KAF5203833.1"/>
    <property type="molecule type" value="Genomic_DNA"/>
</dbReference>
<comment type="caution">
    <text evidence="11">The sequence shown here is derived from an EMBL/GenBank/DDBJ whole genome shotgun (WGS) entry which is preliminary data.</text>
</comment>
<evidence type="ECO:0000256" key="10">
    <source>
        <dbReference type="ARBA" id="ARBA00066838"/>
    </source>
</evidence>
<evidence type="ECO:0000313" key="11">
    <source>
        <dbReference type="EMBL" id="KAF5203833.1"/>
    </source>
</evidence>
<dbReference type="GO" id="GO:0009691">
    <property type="term" value="P:cytokinin biosynthetic process"/>
    <property type="evidence" value="ECO:0007669"/>
    <property type="project" value="UniProtKB-KW"/>
</dbReference>
<dbReference type="GO" id="GO:0052381">
    <property type="term" value="F:tRNA dimethylallyltransferase activity"/>
    <property type="evidence" value="ECO:0007669"/>
    <property type="project" value="TreeGrafter"/>
</dbReference>
<dbReference type="GO" id="GO:0052622">
    <property type="term" value="F:ATP/ADP dimethylallyltransferase activity"/>
    <property type="evidence" value="ECO:0007669"/>
    <property type="project" value="UniProtKB-EC"/>
</dbReference>
<protein>
    <recommendedName>
        <fullName evidence="10">adenylate dimethylallyltransferase (ADP/ATP-dependent)</fullName>
        <ecNumber evidence="10">2.5.1.112</ecNumber>
    </recommendedName>
</protein>
<keyword evidence="5" id="KW-0067">ATP-binding</keyword>
<dbReference type="PANTHER" id="PTHR11088:SF74">
    <property type="entry name" value="ADENYLATE ISOPENTENYLTRANSFERASE 5, CHLOROPLASTIC"/>
    <property type="match status" value="1"/>
</dbReference>
<dbReference type="Gene3D" id="3.40.50.300">
    <property type="entry name" value="P-loop containing nucleotide triphosphate hydrolases"/>
    <property type="match status" value="1"/>
</dbReference>
<keyword evidence="12" id="KW-1185">Reference proteome</keyword>
<dbReference type="PANTHER" id="PTHR11088">
    <property type="entry name" value="TRNA DIMETHYLALLYLTRANSFERASE"/>
    <property type="match status" value="1"/>
</dbReference>
<name>A0A7J6X396_THATH</name>
<keyword evidence="6" id="KW-0809">Transit peptide</keyword>
<dbReference type="GO" id="GO:0005524">
    <property type="term" value="F:ATP binding"/>
    <property type="evidence" value="ECO:0007669"/>
    <property type="project" value="UniProtKB-KW"/>
</dbReference>
<comment type="catalytic activity">
    <reaction evidence="7">
        <text>dimethylallyl diphosphate + ATP = N(6)-(dimethylallyl)adenosine 5'-triphosphate + diphosphate</text>
        <dbReference type="Rhea" id="RHEA:36331"/>
        <dbReference type="ChEBI" id="CHEBI:30616"/>
        <dbReference type="ChEBI" id="CHEBI:33019"/>
        <dbReference type="ChEBI" id="CHEBI:57623"/>
        <dbReference type="ChEBI" id="CHEBI:73532"/>
        <dbReference type="EC" id="2.5.1.112"/>
    </reaction>
</comment>
<dbReference type="SUPFAM" id="SSF52540">
    <property type="entry name" value="P-loop containing nucleoside triphosphate hydrolases"/>
    <property type="match status" value="1"/>
</dbReference>
<proteinExistence type="inferred from homology"/>
<keyword evidence="4" id="KW-0547">Nucleotide-binding</keyword>
<comment type="similarity">
    <text evidence="1">Belongs to the IPP transferase family.</text>
</comment>
<dbReference type="OrthoDB" id="775260at2759"/>
<evidence type="ECO:0000256" key="2">
    <source>
        <dbReference type="ARBA" id="ARBA00022679"/>
    </source>
</evidence>
<organism evidence="11 12">
    <name type="scientific">Thalictrum thalictroides</name>
    <name type="common">Rue-anemone</name>
    <name type="synonym">Anemone thalictroides</name>
    <dbReference type="NCBI Taxonomy" id="46969"/>
    <lineage>
        <taxon>Eukaryota</taxon>
        <taxon>Viridiplantae</taxon>
        <taxon>Streptophyta</taxon>
        <taxon>Embryophyta</taxon>
        <taxon>Tracheophyta</taxon>
        <taxon>Spermatophyta</taxon>
        <taxon>Magnoliopsida</taxon>
        <taxon>Ranunculales</taxon>
        <taxon>Ranunculaceae</taxon>
        <taxon>Thalictroideae</taxon>
        <taxon>Thalictrum</taxon>
    </lineage>
</organism>
<reference evidence="11 12" key="1">
    <citation type="submission" date="2020-06" db="EMBL/GenBank/DDBJ databases">
        <title>Transcriptomic and genomic resources for Thalictrum thalictroides and T. hernandezii: Facilitating candidate gene discovery in an emerging model plant lineage.</title>
        <authorList>
            <person name="Arias T."/>
            <person name="Riano-Pachon D.M."/>
            <person name="Di Stilio V.S."/>
        </authorList>
    </citation>
    <scope>NUCLEOTIDE SEQUENCE [LARGE SCALE GENOMIC DNA]</scope>
    <source>
        <strain evidence="12">cv. WT478/WT964</strain>
        <tissue evidence="11">Leaves</tissue>
    </source>
</reference>
<dbReference type="GO" id="GO:0005739">
    <property type="term" value="C:mitochondrion"/>
    <property type="evidence" value="ECO:0007669"/>
    <property type="project" value="TreeGrafter"/>
</dbReference>
<evidence type="ECO:0000256" key="7">
    <source>
        <dbReference type="ARBA" id="ARBA00051744"/>
    </source>
</evidence>
<dbReference type="Gene3D" id="1.10.287.890">
    <property type="entry name" value="Crystal structure of tRNA isopentenylpyrophosphate transferase (bh2366) domain"/>
    <property type="match status" value="1"/>
</dbReference>
<dbReference type="EC" id="2.5.1.112" evidence="10"/>
<dbReference type="Proteomes" id="UP000554482">
    <property type="component" value="Unassembled WGS sequence"/>
</dbReference>
<dbReference type="GO" id="GO:0009824">
    <property type="term" value="F:AMP dimethylallyltransferase activity"/>
    <property type="evidence" value="ECO:0007669"/>
    <property type="project" value="UniProtKB-ARBA"/>
</dbReference>
<evidence type="ECO:0000256" key="8">
    <source>
        <dbReference type="ARBA" id="ARBA00052386"/>
    </source>
</evidence>
<dbReference type="InterPro" id="IPR027417">
    <property type="entry name" value="P-loop_NTPase"/>
</dbReference>
<evidence type="ECO:0000256" key="6">
    <source>
        <dbReference type="ARBA" id="ARBA00022946"/>
    </source>
</evidence>
<comment type="catalytic activity">
    <reaction evidence="8">
        <text>dimethylallyl diphosphate + ADP = N(6)-(dimethylallyl)adenosine 5'-diphosphate + diphosphate</text>
        <dbReference type="Rhea" id="RHEA:36327"/>
        <dbReference type="ChEBI" id="CHEBI:33019"/>
        <dbReference type="ChEBI" id="CHEBI:57623"/>
        <dbReference type="ChEBI" id="CHEBI:73533"/>
        <dbReference type="ChEBI" id="CHEBI:456216"/>
        <dbReference type="EC" id="2.5.1.112"/>
    </reaction>
</comment>
<dbReference type="GO" id="GO:0006400">
    <property type="term" value="P:tRNA modification"/>
    <property type="evidence" value="ECO:0007669"/>
    <property type="project" value="TreeGrafter"/>
</dbReference>
<comment type="function">
    <text evidence="9">Involved in cytokinin biosynthesis. Catalyzes the transfer of an isopentenyl group from dimethylallyl diphosphate (DMAPP) to ATP and ADP.</text>
</comment>
<evidence type="ECO:0000256" key="1">
    <source>
        <dbReference type="ARBA" id="ARBA00005842"/>
    </source>
</evidence>
<dbReference type="Pfam" id="PF01715">
    <property type="entry name" value="IPPT"/>
    <property type="match status" value="2"/>
</dbReference>
<sequence>MESLKAIQQKQKVVFILGATGTGKSKLSIDLATRVPAEIVNSDKIQVLKGLDILTNKVTEEEKRGIPHHLLGVLDPEADLTVSDFCVLACCAIEAILEKDRLPIIVGGSNRYVEALVDDEKVGFRSKYECCFIWLDVATQVHHSYVAKRVDEMVSSGLIDEVRDVFKPDADYTKGIRQSIGVPEMDKYLRLESEVNEETRKELLKEAIDEIKDNTCKLIHRQLEKIHRLQNRPGWNIRRIDATEVFLKGGKEALVLWEKIVLEPSTKIVEHFLYGNTGCDDAPARYY</sequence>
<evidence type="ECO:0000313" key="12">
    <source>
        <dbReference type="Proteomes" id="UP000554482"/>
    </source>
</evidence>
<dbReference type="FunFam" id="1.10.287.890:FF:000002">
    <property type="entry name" value="Adenylate isopentenyltransferase 5, chloroplastic"/>
    <property type="match status" value="1"/>
</dbReference>
<evidence type="ECO:0000256" key="3">
    <source>
        <dbReference type="ARBA" id="ARBA00022712"/>
    </source>
</evidence>